<dbReference type="AlphaFoldDB" id="A0A0G0DTR5"/>
<keyword evidence="2 3" id="KW-0472">Membrane</keyword>
<dbReference type="PROSITE" id="PS51779">
    <property type="entry name" value="POTRA"/>
    <property type="match status" value="1"/>
</dbReference>
<sequence length="288" mass="33186">MKDIPVSPRIALLKRNRKVMRLRLFILLTVLFAVFVGAISYFSSHPKIVINKIIITGNSIIDTEKLESSINIKLAGKYLGLFSRSNFLIYPHDKIYNNLILEFPRIESLSIKQEGFNTLRLTIKERLGSYLYCGLKVPEEKQDIGENCYFVNNDGYIFDKAPYFSGDVYFKFYTNIKGNYPNPLGSQMLDSVRFHELARFIDGVATLGFKGAYLVVEDNGTHILYLEKAGNISNPKIIFKKENDIGIIYDNLATAMKEREFANEINSKYDTLLYIDLRFNNKVLYKFN</sequence>
<dbReference type="InterPro" id="IPR034746">
    <property type="entry name" value="POTRA"/>
</dbReference>
<dbReference type="Proteomes" id="UP000034952">
    <property type="component" value="Unassembled WGS sequence"/>
</dbReference>
<dbReference type="GO" id="GO:0016020">
    <property type="term" value="C:membrane"/>
    <property type="evidence" value="ECO:0007669"/>
    <property type="project" value="UniProtKB-SubCell"/>
</dbReference>
<evidence type="ECO:0000256" key="3">
    <source>
        <dbReference type="SAM" id="Phobius"/>
    </source>
</evidence>
<evidence type="ECO:0000259" key="4">
    <source>
        <dbReference type="PROSITE" id="PS51779"/>
    </source>
</evidence>
<evidence type="ECO:0000313" key="5">
    <source>
        <dbReference type="EMBL" id="KKP66395.1"/>
    </source>
</evidence>
<organism evidence="5 6">
    <name type="scientific">Candidatus Nomurabacteria bacterium GW2011_GWE1_35_16</name>
    <dbReference type="NCBI Taxonomy" id="1618761"/>
    <lineage>
        <taxon>Bacteria</taxon>
        <taxon>Candidatus Nomuraibacteriota</taxon>
    </lineage>
</organism>
<feature type="transmembrane region" description="Helical" evidence="3">
    <location>
        <begin position="21"/>
        <end position="42"/>
    </location>
</feature>
<evidence type="ECO:0000256" key="2">
    <source>
        <dbReference type="ARBA" id="ARBA00023136"/>
    </source>
</evidence>
<name>A0A0G0DTR5_9BACT</name>
<reference evidence="5 6" key="1">
    <citation type="journal article" date="2015" name="Nature">
        <title>rRNA introns, odd ribosomes, and small enigmatic genomes across a large radiation of phyla.</title>
        <authorList>
            <person name="Brown C.T."/>
            <person name="Hug L.A."/>
            <person name="Thomas B.C."/>
            <person name="Sharon I."/>
            <person name="Castelle C.J."/>
            <person name="Singh A."/>
            <person name="Wilkins M.J."/>
            <person name="Williams K.H."/>
            <person name="Banfield J.F."/>
        </authorList>
    </citation>
    <scope>NUCLEOTIDE SEQUENCE [LARGE SCALE GENOMIC DNA]</scope>
</reference>
<comment type="caution">
    <text evidence="5">The sequence shown here is derived from an EMBL/GenBank/DDBJ whole genome shotgun (WGS) entry which is preliminary data.</text>
</comment>
<evidence type="ECO:0000313" key="6">
    <source>
        <dbReference type="Proteomes" id="UP000034952"/>
    </source>
</evidence>
<proteinExistence type="predicted"/>
<comment type="subcellular location">
    <subcellularLocation>
        <location evidence="1">Membrane</location>
    </subcellularLocation>
</comment>
<keyword evidence="3" id="KW-1133">Transmembrane helix</keyword>
<protein>
    <recommendedName>
        <fullName evidence="4">POTRA domain-containing protein</fullName>
    </recommendedName>
</protein>
<gene>
    <name evidence="5" type="ORF">UR64_C0008G0033</name>
</gene>
<feature type="domain" description="POTRA" evidence="4">
    <location>
        <begin position="48"/>
        <end position="126"/>
    </location>
</feature>
<keyword evidence="3" id="KW-0812">Transmembrane</keyword>
<evidence type="ECO:0000256" key="1">
    <source>
        <dbReference type="ARBA" id="ARBA00004370"/>
    </source>
</evidence>
<dbReference type="EMBL" id="LBPY01000008">
    <property type="protein sequence ID" value="KKP66395.1"/>
    <property type="molecule type" value="Genomic_DNA"/>
</dbReference>
<accession>A0A0G0DTR5</accession>